<evidence type="ECO:0000313" key="2">
    <source>
        <dbReference type="EMBL" id="EFD93896.1"/>
    </source>
</evidence>
<protein>
    <recommendedName>
        <fullName evidence="1">N-terminal domain-containing protein</fullName>
    </recommendedName>
</protein>
<dbReference type="InterPro" id="IPR013610">
    <property type="entry name" value="ArdC_N"/>
</dbReference>
<organism evidence="2 3">
    <name type="scientific">Megasphaera lornae</name>
    <dbReference type="NCBI Taxonomy" id="1000568"/>
    <lineage>
        <taxon>Bacteria</taxon>
        <taxon>Bacillati</taxon>
        <taxon>Bacillota</taxon>
        <taxon>Negativicutes</taxon>
        <taxon>Veillonellales</taxon>
        <taxon>Veillonellaceae</taxon>
        <taxon>Megasphaera</taxon>
    </lineage>
</organism>
<dbReference type="EMBL" id="ADGP01000020">
    <property type="protein sequence ID" value="EFD93896.1"/>
    <property type="molecule type" value="Genomic_DNA"/>
</dbReference>
<dbReference type="AlphaFoldDB" id="D3LVG9"/>
<dbReference type="eggNOG" id="COG4227">
    <property type="taxonomic scope" value="Bacteria"/>
</dbReference>
<name>D3LVG9_9FIRM</name>
<gene>
    <name evidence="2" type="ORF">HMPREF0889_0293</name>
</gene>
<feature type="domain" description="N-terminal" evidence="1">
    <location>
        <begin position="27"/>
        <end position="91"/>
    </location>
</feature>
<comment type="caution">
    <text evidence="2">The sequence shown here is derived from an EMBL/GenBank/DDBJ whole genome shotgun (WGS) entry which is preliminary data.</text>
</comment>
<dbReference type="Pfam" id="PF08401">
    <property type="entry name" value="ArdcN"/>
    <property type="match status" value="1"/>
</dbReference>
<dbReference type="OrthoDB" id="9792687at2"/>
<accession>D3LVG9</accession>
<dbReference type="RefSeq" id="WP_009369829.1">
    <property type="nucleotide sequence ID" value="NZ_ADGP01000020.1"/>
</dbReference>
<proteinExistence type="predicted"/>
<reference evidence="3" key="1">
    <citation type="submission" date="2009-12" db="EMBL/GenBank/DDBJ databases">
        <title>Sequence of Clostridiales genomosp. BVAB3 str. UPII9-5.</title>
        <authorList>
            <person name="Madupu R."/>
            <person name="Durkin A.S."/>
            <person name="Torralba M."/>
            <person name="Methe B."/>
            <person name="Sutton G.G."/>
            <person name="Strausberg R.L."/>
            <person name="Nelson K.E."/>
        </authorList>
    </citation>
    <scope>NUCLEOTIDE SEQUENCE [LARGE SCALE GENOMIC DNA]</scope>
    <source>
        <strain evidence="3">28L</strain>
    </source>
</reference>
<sequence>MTNQKSATTNPNEVISFRSLYNSAIPLYNPVSGVQYSGKNIDKLNEEVKEQGYTDPRWFTFIQGKSLGYKLRKGSKSVRLFKFGEKKENPETKELLKNMGLDAGPDTYTAPFYVFNAKNFENVPPFVYEYTPEEIQEIFKKIMANSRTEIVGSKRFLFYDERTDCIRVMPSERAKNIHMWHTNVLYNIILAESIKNKNKLKIFSSMDDEQRKLFAYLTAIMVQARLREPFTREQVTKFMQLKIDIIRKGHDVNELAKFLHGATETACKICASLLKGVELKPLPLLTPSDDKTPLETVIKEVKEMQGVELKQSGSWYWASGNTKVFKEKLKELSFRFSRKRCAWYYVSAM</sequence>
<dbReference type="GO" id="GO:0003697">
    <property type="term" value="F:single-stranded DNA binding"/>
    <property type="evidence" value="ECO:0007669"/>
    <property type="project" value="InterPro"/>
</dbReference>
<dbReference type="STRING" id="699218.HMPREF0889_0293"/>
<evidence type="ECO:0000259" key="1">
    <source>
        <dbReference type="Pfam" id="PF08401"/>
    </source>
</evidence>
<dbReference type="Proteomes" id="UP000003242">
    <property type="component" value="Unassembled WGS sequence"/>
</dbReference>
<evidence type="ECO:0000313" key="3">
    <source>
        <dbReference type="Proteomes" id="UP000003242"/>
    </source>
</evidence>